<evidence type="ECO:0000313" key="1">
    <source>
        <dbReference type="EMBL" id="REC76845.1"/>
    </source>
</evidence>
<comment type="caution">
    <text evidence="1">The sequence shown here is derived from an EMBL/GenBank/DDBJ whole genome shotgun (WGS) entry which is preliminary data.</text>
</comment>
<protein>
    <submittedName>
        <fullName evidence="1">Uncharacterized protein</fullName>
    </submittedName>
</protein>
<dbReference type="EMBL" id="QNUH01000010">
    <property type="protein sequence ID" value="REC76845.1"/>
    <property type="molecule type" value="Genomic_DNA"/>
</dbReference>
<proteinExistence type="predicted"/>
<evidence type="ECO:0000313" key="2">
    <source>
        <dbReference type="Proteomes" id="UP000257030"/>
    </source>
</evidence>
<organism evidence="1 2">
    <name type="scientific">Chryseobacterium elymi</name>
    <dbReference type="NCBI Taxonomy" id="395936"/>
    <lineage>
        <taxon>Bacteria</taxon>
        <taxon>Pseudomonadati</taxon>
        <taxon>Bacteroidota</taxon>
        <taxon>Flavobacteriia</taxon>
        <taxon>Flavobacteriales</taxon>
        <taxon>Weeksellaceae</taxon>
        <taxon>Chryseobacterium group</taxon>
        <taxon>Chryseobacterium</taxon>
    </lineage>
</organism>
<reference evidence="1 2" key="1">
    <citation type="journal article" date="2010" name="Syst. Appl. Microbiol.">
        <title>Four new species of Chryseobacterium from the rhizosphere of coastal sand dune plants, Chryseobacterium elymi sp. nov., Chryseobacterium hagamense sp. nov., Chryseobacterium lathyri sp. nov. and Chryseobacterium rhizosphaerae sp. nov.</title>
        <authorList>
            <person name="Cho S.H."/>
            <person name="Lee K.S."/>
            <person name="Shin D.S."/>
            <person name="Han J.H."/>
            <person name="Park K.S."/>
            <person name="Lee C.H."/>
            <person name="Park K.H."/>
            <person name="Kim S.B."/>
        </authorList>
    </citation>
    <scope>NUCLEOTIDE SEQUENCE [LARGE SCALE GENOMIC DNA]</scope>
    <source>
        <strain evidence="1 2">KCTC 22547</strain>
    </source>
</reference>
<sequence length="60" mass="6888">MRKSGGIFFRDTPLTLQEISGTSELHPEKILADPGERSKRISKRHIAAQTSENYFFLFFS</sequence>
<keyword evidence="2" id="KW-1185">Reference proteome</keyword>
<gene>
    <name evidence="1" type="ORF">DRF60_13260</name>
</gene>
<dbReference type="AlphaFoldDB" id="A0A3D9DFQ4"/>
<dbReference type="Proteomes" id="UP000257030">
    <property type="component" value="Unassembled WGS sequence"/>
</dbReference>
<accession>A0A3D9DFQ4</accession>
<name>A0A3D9DFQ4_9FLAO</name>